<evidence type="ECO:0000256" key="2">
    <source>
        <dbReference type="ARBA" id="ARBA00022723"/>
    </source>
</evidence>
<accession>A0A914DQV3</accession>
<dbReference type="WBParaSite" id="ACRNAN_scaffold3535.g11062.t1">
    <property type="protein sequence ID" value="ACRNAN_scaffold3535.g11062.t1"/>
    <property type="gene ID" value="ACRNAN_scaffold3535.g11062"/>
</dbReference>
<dbReference type="GO" id="GO:0016020">
    <property type="term" value="C:membrane"/>
    <property type="evidence" value="ECO:0007669"/>
    <property type="project" value="TreeGrafter"/>
</dbReference>
<sequence length="117" mass="13192">MTPRSSELDVRMAKNLPQYTREFVRDSGSNLIIIDNLVYDLTYFFDEHPGGCEVLYEHLGLDATESFENVGHSGEARNLMFKYLVGEIVVNQRIDRIGSKYITPSKSVCPMRGVAAS</sequence>
<evidence type="ECO:0000256" key="4">
    <source>
        <dbReference type="ARBA" id="ARBA00038168"/>
    </source>
</evidence>
<dbReference type="InterPro" id="IPR001199">
    <property type="entry name" value="Cyt_B5-like_heme/steroid-bd"/>
</dbReference>
<proteinExistence type="inferred from homology"/>
<organism evidence="6 7">
    <name type="scientific">Acrobeloides nanus</name>
    <dbReference type="NCBI Taxonomy" id="290746"/>
    <lineage>
        <taxon>Eukaryota</taxon>
        <taxon>Metazoa</taxon>
        <taxon>Ecdysozoa</taxon>
        <taxon>Nematoda</taxon>
        <taxon>Chromadorea</taxon>
        <taxon>Rhabditida</taxon>
        <taxon>Tylenchina</taxon>
        <taxon>Cephalobomorpha</taxon>
        <taxon>Cephaloboidea</taxon>
        <taxon>Cephalobidae</taxon>
        <taxon>Acrobeloides</taxon>
    </lineage>
</organism>
<dbReference type="PANTHER" id="PTHR19359">
    <property type="entry name" value="CYTOCHROME B5"/>
    <property type="match status" value="1"/>
</dbReference>
<comment type="similarity">
    <text evidence="4">Belongs to the cytochrome b5 family.</text>
</comment>
<dbReference type="SUPFAM" id="SSF55856">
    <property type="entry name" value="Cytochrome b5-like heme/steroid binding domain"/>
    <property type="match status" value="1"/>
</dbReference>
<dbReference type="AlphaFoldDB" id="A0A914DQV3"/>
<dbReference type="InterPro" id="IPR050668">
    <property type="entry name" value="Cytochrome_b5"/>
</dbReference>
<dbReference type="Proteomes" id="UP000887540">
    <property type="component" value="Unplaced"/>
</dbReference>
<evidence type="ECO:0000259" key="5">
    <source>
        <dbReference type="PROSITE" id="PS50255"/>
    </source>
</evidence>
<feature type="domain" description="Cytochrome b5 heme-binding" evidence="5">
    <location>
        <begin position="8"/>
        <end position="89"/>
    </location>
</feature>
<dbReference type="InterPro" id="IPR036400">
    <property type="entry name" value="Cyt_B5-like_heme/steroid_sf"/>
</dbReference>
<dbReference type="GO" id="GO:0046872">
    <property type="term" value="F:metal ion binding"/>
    <property type="evidence" value="ECO:0007669"/>
    <property type="project" value="UniProtKB-KW"/>
</dbReference>
<dbReference type="Pfam" id="PF00173">
    <property type="entry name" value="Cyt-b5"/>
    <property type="match status" value="1"/>
</dbReference>
<evidence type="ECO:0000313" key="7">
    <source>
        <dbReference type="WBParaSite" id="ACRNAN_scaffold3535.g11062.t1"/>
    </source>
</evidence>
<dbReference type="SMART" id="SM01117">
    <property type="entry name" value="Cyt-b5"/>
    <property type="match status" value="1"/>
</dbReference>
<dbReference type="Gene3D" id="3.10.120.10">
    <property type="entry name" value="Cytochrome b5-like heme/steroid binding domain"/>
    <property type="match status" value="1"/>
</dbReference>
<keyword evidence="3" id="KW-0408">Iron</keyword>
<evidence type="ECO:0000313" key="6">
    <source>
        <dbReference type="Proteomes" id="UP000887540"/>
    </source>
</evidence>
<evidence type="ECO:0000256" key="3">
    <source>
        <dbReference type="ARBA" id="ARBA00023004"/>
    </source>
</evidence>
<protein>
    <submittedName>
        <fullName evidence="7">Cytochrome b5 heme-binding domain-containing protein</fullName>
    </submittedName>
</protein>
<reference evidence="7" key="1">
    <citation type="submission" date="2022-11" db="UniProtKB">
        <authorList>
            <consortium name="WormBaseParasite"/>
        </authorList>
    </citation>
    <scope>IDENTIFICATION</scope>
</reference>
<name>A0A914DQV3_9BILA</name>
<keyword evidence="2" id="KW-0479">Metal-binding</keyword>
<dbReference type="PRINTS" id="PR00363">
    <property type="entry name" value="CYTOCHROMEB5"/>
</dbReference>
<evidence type="ECO:0000256" key="1">
    <source>
        <dbReference type="ARBA" id="ARBA00022617"/>
    </source>
</evidence>
<keyword evidence="6" id="KW-1185">Reference proteome</keyword>
<dbReference type="PROSITE" id="PS50255">
    <property type="entry name" value="CYTOCHROME_B5_2"/>
    <property type="match status" value="1"/>
</dbReference>
<keyword evidence="1" id="KW-0349">Heme</keyword>
<dbReference type="GO" id="GO:0020037">
    <property type="term" value="F:heme binding"/>
    <property type="evidence" value="ECO:0007669"/>
    <property type="project" value="TreeGrafter"/>
</dbReference>